<accession>A0A4P2VWK7</accession>
<evidence type="ECO:0000256" key="4">
    <source>
        <dbReference type="ARBA" id="ARBA00023002"/>
    </source>
</evidence>
<name>A0A4P2VWK7_FLUSA</name>
<dbReference type="EC" id="1.2.4.4" evidence="3"/>
<dbReference type="AlphaFoldDB" id="A0A4P2VWK7"/>
<proteinExistence type="predicted"/>
<dbReference type="GO" id="GO:0007584">
    <property type="term" value="P:response to nutrient"/>
    <property type="evidence" value="ECO:0007669"/>
    <property type="project" value="TreeGrafter"/>
</dbReference>
<evidence type="ECO:0000256" key="5">
    <source>
        <dbReference type="ARBA" id="ARBA00023052"/>
    </source>
</evidence>
<organism evidence="7 8">
    <name type="scientific">Fluviispira sanaruensis</name>
    <dbReference type="NCBI Taxonomy" id="2493639"/>
    <lineage>
        <taxon>Bacteria</taxon>
        <taxon>Pseudomonadati</taxon>
        <taxon>Bdellovibrionota</taxon>
        <taxon>Oligoflexia</taxon>
        <taxon>Silvanigrellales</taxon>
        <taxon>Silvanigrellaceae</taxon>
        <taxon>Fluviispira</taxon>
    </lineage>
</organism>
<dbReference type="Pfam" id="PF00676">
    <property type="entry name" value="E1_dh"/>
    <property type="match status" value="1"/>
</dbReference>
<dbReference type="Pfam" id="PF02780">
    <property type="entry name" value="Transketolase_C"/>
    <property type="match status" value="1"/>
</dbReference>
<dbReference type="Gene3D" id="3.40.50.970">
    <property type="match status" value="2"/>
</dbReference>
<comment type="function">
    <text evidence="2">E1 component of the 2-oxoglutarate dehydrogenase (OGDH) complex which catalyzes the decarboxylation of 2-oxoglutarate, the first step in the conversion of 2-oxoglutarate to succinyl-CoA and CO(2).</text>
</comment>
<feature type="domain" description="Transketolase-like pyrimidine-binding" evidence="6">
    <location>
        <begin position="472"/>
        <end position="646"/>
    </location>
</feature>
<reference evidence="7 8" key="1">
    <citation type="submission" date="2018-12" db="EMBL/GenBank/DDBJ databases">
        <title>Rubrispira sanarue gen. nov., sp., nov., a member of the order Silvanigrellales, isolated from a brackish lake in Hamamatsu Japan.</title>
        <authorList>
            <person name="Maejima Y."/>
            <person name="Iino T."/>
            <person name="Muraguchi Y."/>
            <person name="Fukuda K."/>
            <person name="Nojiri H."/>
            <person name="Ohkuma M."/>
            <person name="Moriuchi R."/>
            <person name="Dohra H."/>
            <person name="Kimbara K."/>
            <person name="Shintani M."/>
        </authorList>
    </citation>
    <scope>NUCLEOTIDE SEQUENCE [LARGE SCALE GENOMIC DNA]</scope>
    <source>
        <strain evidence="7 8">RF1110005</strain>
    </source>
</reference>
<dbReference type="InterPro" id="IPR009014">
    <property type="entry name" value="Transketo_C/PFOR_II"/>
</dbReference>
<dbReference type="KEGG" id="sbf:JCM31447_17850"/>
<dbReference type="CDD" id="cd02000">
    <property type="entry name" value="TPP_E1_PDC_ADC_BCADC"/>
    <property type="match status" value="1"/>
</dbReference>
<evidence type="ECO:0000313" key="7">
    <source>
        <dbReference type="EMBL" id="BBH53342.1"/>
    </source>
</evidence>
<dbReference type="InterPro" id="IPR029061">
    <property type="entry name" value="THDP-binding"/>
</dbReference>
<dbReference type="Proteomes" id="UP000291236">
    <property type="component" value="Chromosome"/>
</dbReference>
<dbReference type="InterPro" id="IPR001017">
    <property type="entry name" value="DH_E1"/>
</dbReference>
<evidence type="ECO:0000256" key="3">
    <source>
        <dbReference type="ARBA" id="ARBA00012277"/>
    </source>
</evidence>
<evidence type="ECO:0000313" key="8">
    <source>
        <dbReference type="Proteomes" id="UP000291236"/>
    </source>
</evidence>
<dbReference type="GO" id="GO:0009083">
    <property type="term" value="P:branched-chain amino acid catabolic process"/>
    <property type="evidence" value="ECO:0007669"/>
    <property type="project" value="TreeGrafter"/>
</dbReference>
<dbReference type="PANTHER" id="PTHR42980:SF1">
    <property type="entry name" value="2-OXOISOVALERATE DEHYDROGENASE SUBUNIT BETA, MITOCHONDRIAL"/>
    <property type="match status" value="1"/>
</dbReference>
<dbReference type="SUPFAM" id="SSF52922">
    <property type="entry name" value="TK C-terminal domain-like"/>
    <property type="match status" value="1"/>
</dbReference>
<dbReference type="OrthoDB" id="5287290at2"/>
<evidence type="ECO:0000256" key="2">
    <source>
        <dbReference type="ARBA" id="ARBA00003906"/>
    </source>
</evidence>
<gene>
    <name evidence="7" type="ORF">JCM31447_17850</name>
</gene>
<sequence>METNRIIKTPNGKYSFSFEEILSDYRLAMRSRLTSLLGRKEVLTGKASFGIFGDGIELPQIAVAKSFQKGDFRTGYYRDQTFEMAIGNVNVTQFFSQLYADHNLKNEPNSGGRQMNSHFASRLLDENGKYKNQLTSKNSISDISPTAGQMSRMLGLAYASKIYRNNKKLDNYSKSFSKNGNEVVFGSIGDASTSEGVFFETMNAAGVLQVPMVVSVWDNGFGISVPRELQTVNNSISKALAGFSSEKANQGISIYQVEGWNYLNLCETYLEAAEKTRNEHKPALIHVTELTQPQGHSSSGSHERYKSKERLNWEKEYCCLKKFREWIIQNKIAQNEMLDNIEEEEKIFVEQSRKKAWNLYLDPIKEERNTVVQLLTEIKKTTQKTENIGLLIHSLENSISLNRRYIHSILFKALLLLANEDSKEKEKFVKFYDEYSARFSNVYENKLYSESEESPLKVKETKPIYSEKSEIVDGRVILQRCFDHQFATNNLFFAIGEDVGKLGDVNLVFEGLNAKYGDLRVTDTGIRESTILGQGIGSAIRGLRPLVDIQYLDYFLYALQTASDDLATLHYRTAGGQKAPVIIRTKGHRLEGVWHTGSPLGVLLHALRGIYICVPRNMTQAAGMYNTLLQSDNPAIVIEVLNAYRLKEKVPDNISSFTVPLGIPEVIRDGRDITVVTYGACCKIALEAAEELEKIGISVEVIDVQTLLPFDSTGVITKSIKKTNAVLFFDEDVPGGASAYMLQQTVEKNNAYHYLDCMPRTLTAKENRGAFGRDGDFYCKPQSEHMIEACYKIMREREPKKYKDLFSSQKKIKGASSLESVLILSSDSLLISTK</sequence>
<keyword evidence="8" id="KW-1185">Reference proteome</keyword>
<dbReference type="RefSeq" id="WP_130608990.1">
    <property type="nucleotide sequence ID" value="NZ_AP019368.1"/>
</dbReference>
<keyword evidence="4" id="KW-0560">Oxidoreductase</keyword>
<dbReference type="GO" id="GO:0003863">
    <property type="term" value="F:branched-chain 2-oxo acid dehydrogenase activity"/>
    <property type="evidence" value="ECO:0007669"/>
    <property type="project" value="UniProtKB-EC"/>
</dbReference>
<dbReference type="InterPro" id="IPR033248">
    <property type="entry name" value="Transketolase_C"/>
</dbReference>
<dbReference type="Gene3D" id="3.40.50.920">
    <property type="match status" value="1"/>
</dbReference>
<dbReference type="Pfam" id="PF02779">
    <property type="entry name" value="Transket_pyr"/>
    <property type="match status" value="1"/>
</dbReference>
<comment type="cofactor">
    <cofactor evidence="1">
        <name>thiamine diphosphate</name>
        <dbReference type="ChEBI" id="CHEBI:58937"/>
    </cofactor>
</comment>
<dbReference type="InterPro" id="IPR005475">
    <property type="entry name" value="Transketolase-like_Pyr-bd"/>
</dbReference>
<keyword evidence="5" id="KW-0786">Thiamine pyrophosphate</keyword>
<protein>
    <recommendedName>
        <fullName evidence="3">3-methyl-2-oxobutanoate dehydrogenase (2-methylpropanoyl-transferring)</fullName>
        <ecNumber evidence="3">1.2.4.4</ecNumber>
    </recommendedName>
</protein>
<dbReference type="EMBL" id="AP019368">
    <property type="protein sequence ID" value="BBH53342.1"/>
    <property type="molecule type" value="Genomic_DNA"/>
</dbReference>
<evidence type="ECO:0000259" key="6">
    <source>
        <dbReference type="SMART" id="SM00861"/>
    </source>
</evidence>
<dbReference type="SUPFAM" id="SSF52518">
    <property type="entry name" value="Thiamin diphosphate-binding fold (THDP-binding)"/>
    <property type="match status" value="2"/>
</dbReference>
<dbReference type="SMART" id="SM00861">
    <property type="entry name" value="Transket_pyr"/>
    <property type="match status" value="1"/>
</dbReference>
<dbReference type="PANTHER" id="PTHR42980">
    <property type="entry name" value="2-OXOISOVALERATE DEHYDROGENASE SUBUNIT BETA-RELATED"/>
    <property type="match status" value="1"/>
</dbReference>
<evidence type="ECO:0000256" key="1">
    <source>
        <dbReference type="ARBA" id="ARBA00001964"/>
    </source>
</evidence>